<protein>
    <submittedName>
        <fullName evidence="1">Uncharacterized protein</fullName>
    </submittedName>
</protein>
<dbReference type="Proteomes" id="UP001221898">
    <property type="component" value="Unassembled WGS sequence"/>
</dbReference>
<evidence type="ECO:0000313" key="2">
    <source>
        <dbReference type="Proteomes" id="UP001221898"/>
    </source>
</evidence>
<evidence type="ECO:0000313" key="1">
    <source>
        <dbReference type="EMBL" id="KAJ8378172.1"/>
    </source>
</evidence>
<comment type="caution">
    <text evidence="1">The sequence shown here is derived from an EMBL/GenBank/DDBJ whole genome shotgun (WGS) entry which is preliminary data.</text>
</comment>
<proteinExistence type="predicted"/>
<sequence length="106" mass="12127">MDLDKEQPPIERALGIHWNIESDMFIFRVTIKSRPPTRRGILSIVSSIYDPFGFLCPFILKAKQILQELCKTKLGWDETIPEEFSSHGRGGSLSWINYVTSKLTDA</sequence>
<keyword evidence="2" id="KW-1185">Reference proteome</keyword>
<dbReference type="PANTHER" id="PTHR47331:SF1">
    <property type="entry name" value="GAG-LIKE PROTEIN"/>
    <property type="match status" value="1"/>
</dbReference>
<accession>A0AAD7W455</accession>
<dbReference type="AlphaFoldDB" id="A0AAD7W455"/>
<dbReference type="InterPro" id="IPR008042">
    <property type="entry name" value="Retrotrans_Pao"/>
</dbReference>
<dbReference type="EMBL" id="JAINUG010000329">
    <property type="protein sequence ID" value="KAJ8378172.1"/>
    <property type="molecule type" value="Genomic_DNA"/>
</dbReference>
<name>A0AAD7W455_9TELE</name>
<dbReference type="PANTHER" id="PTHR47331">
    <property type="entry name" value="PHD-TYPE DOMAIN-CONTAINING PROTEIN"/>
    <property type="match status" value="1"/>
</dbReference>
<organism evidence="1 2">
    <name type="scientific">Aldrovandia affinis</name>
    <dbReference type="NCBI Taxonomy" id="143900"/>
    <lineage>
        <taxon>Eukaryota</taxon>
        <taxon>Metazoa</taxon>
        <taxon>Chordata</taxon>
        <taxon>Craniata</taxon>
        <taxon>Vertebrata</taxon>
        <taxon>Euteleostomi</taxon>
        <taxon>Actinopterygii</taxon>
        <taxon>Neopterygii</taxon>
        <taxon>Teleostei</taxon>
        <taxon>Notacanthiformes</taxon>
        <taxon>Halosauridae</taxon>
        <taxon>Aldrovandia</taxon>
    </lineage>
</organism>
<gene>
    <name evidence="1" type="ORF">AAFF_G00245580</name>
</gene>
<dbReference type="Pfam" id="PF05380">
    <property type="entry name" value="Peptidase_A17"/>
    <property type="match status" value="1"/>
</dbReference>
<reference evidence="1" key="1">
    <citation type="journal article" date="2023" name="Science">
        <title>Genome structures resolve the early diversification of teleost fishes.</title>
        <authorList>
            <person name="Parey E."/>
            <person name="Louis A."/>
            <person name="Montfort J."/>
            <person name="Bouchez O."/>
            <person name="Roques C."/>
            <person name="Iampietro C."/>
            <person name="Lluch J."/>
            <person name="Castinel A."/>
            <person name="Donnadieu C."/>
            <person name="Desvignes T."/>
            <person name="Floi Bucao C."/>
            <person name="Jouanno E."/>
            <person name="Wen M."/>
            <person name="Mejri S."/>
            <person name="Dirks R."/>
            <person name="Jansen H."/>
            <person name="Henkel C."/>
            <person name="Chen W.J."/>
            <person name="Zahm M."/>
            <person name="Cabau C."/>
            <person name="Klopp C."/>
            <person name="Thompson A.W."/>
            <person name="Robinson-Rechavi M."/>
            <person name="Braasch I."/>
            <person name="Lecointre G."/>
            <person name="Bobe J."/>
            <person name="Postlethwait J.H."/>
            <person name="Berthelot C."/>
            <person name="Roest Crollius H."/>
            <person name="Guiguen Y."/>
        </authorList>
    </citation>
    <scope>NUCLEOTIDE SEQUENCE</scope>
    <source>
        <strain evidence="1">NC1722</strain>
    </source>
</reference>